<evidence type="ECO:0000313" key="2">
    <source>
        <dbReference type="Proteomes" id="UP000781958"/>
    </source>
</evidence>
<dbReference type="Proteomes" id="UP000781958">
    <property type="component" value="Unassembled WGS sequence"/>
</dbReference>
<accession>A0ABS4SX54</accession>
<reference evidence="1 2" key="1">
    <citation type="submission" date="2021-03" db="EMBL/GenBank/DDBJ databases">
        <title>Genomic Encyclopedia of Type Strains, Phase III (KMG-III): the genomes of soil and plant-associated and newly described type strains.</title>
        <authorList>
            <person name="Whitman W."/>
        </authorList>
    </citation>
    <scope>NUCLEOTIDE SEQUENCE [LARGE SCALE GENOMIC DNA]</scope>
    <source>
        <strain evidence="1 2">IMMIB AFH-6</strain>
    </source>
</reference>
<organism evidence="1 2">
    <name type="scientific">Azospirillum rugosum</name>
    <dbReference type="NCBI Taxonomy" id="416170"/>
    <lineage>
        <taxon>Bacteria</taxon>
        <taxon>Pseudomonadati</taxon>
        <taxon>Pseudomonadota</taxon>
        <taxon>Alphaproteobacteria</taxon>
        <taxon>Rhodospirillales</taxon>
        <taxon>Azospirillaceae</taxon>
        <taxon>Azospirillum</taxon>
    </lineage>
</organism>
<dbReference type="EMBL" id="JAGINP010000042">
    <property type="protein sequence ID" value="MBP2297137.1"/>
    <property type="molecule type" value="Genomic_DNA"/>
</dbReference>
<name>A0ABS4SX54_9PROT</name>
<evidence type="ECO:0008006" key="3">
    <source>
        <dbReference type="Google" id="ProtNLM"/>
    </source>
</evidence>
<proteinExistence type="predicted"/>
<gene>
    <name evidence="1" type="ORF">J2851_006956</name>
</gene>
<keyword evidence="2" id="KW-1185">Reference proteome</keyword>
<dbReference type="RefSeq" id="WP_209773507.1">
    <property type="nucleotide sequence ID" value="NZ_JAGINP010000042.1"/>
</dbReference>
<comment type="caution">
    <text evidence="1">The sequence shown here is derived from an EMBL/GenBank/DDBJ whole genome shotgun (WGS) entry which is preliminary data.</text>
</comment>
<evidence type="ECO:0000313" key="1">
    <source>
        <dbReference type="EMBL" id="MBP2297137.1"/>
    </source>
</evidence>
<protein>
    <recommendedName>
        <fullName evidence="3">Transposase DDE domain-containing protein</fullName>
    </recommendedName>
</protein>
<sequence length="148" mass="16748">MLVRDVQGGFEPQGFLCTDLQADPLDVLRWFVRRWAIEVTFAEVRRHLGVETQRQWSDRAIARTTPALLGLFSLVTLWANDISAGAPIKPRTALWYRKAEPTFSDALAAVRLQLWREMTFSASAPHAEIVKPPDPILNRLIHAVCFPA</sequence>